<evidence type="ECO:0000256" key="2">
    <source>
        <dbReference type="ARBA" id="ARBA00004229"/>
    </source>
</evidence>
<dbReference type="InterPro" id="IPR027433">
    <property type="entry name" value="Lipoxygenase_dom_3"/>
</dbReference>
<dbReference type="GO" id="GO:0034440">
    <property type="term" value="P:lipid oxidation"/>
    <property type="evidence" value="ECO:0007669"/>
    <property type="project" value="InterPro"/>
</dbReference>
<comment type="cofactor">
    <cofactor evidence="1 17">
        <name>Fe cation</name>
        <dbReference type="ChEBI" id="CHEBI:24875"/>
    </cofactor>
</comment>
<dbReference type="InterPro" id="IPR042057">
    <property type="entry name" value="Lipoxy_PLAT/LH2"/>
</dbReference>
<dbReference type="GO" id="GO:0006633">
    <property type="term" value="P:fatty acid biosynthetic process"/>
    <property type="evidence" value="ECO:0007669"/>
    <property type="project" value="UniProtKB-KW"/>
</dbReference>
<evidence type="ECO:0000256" key="18">
    <source>
        <dbReference type="RuleBase" id="RU003975"/>
    </source>
</evidence>
<dbReference type="FunFam" id="1.20.245.10:FF:000002">
    <property type="entry name" value="Lipoxygenase"/>
    <property type="match status" value="1"/>
</dbReference>
<keyword evidence="11 17" id="KW-0223">Dioxygenase</keyword>
<organism evidence="22 23">
    <name type="scientific">Nepenthes gracilis</name>
    <name type="common">Slender pitcher plant</name>
    <dbReference type="NCBI Taxonomy" id="150966"/>
    <lineage>
        <taxon>Eukaryota</taxon>
        <taxon>Viridiplantae</taxon>
        <taxon>Streptophyta</taxon>
        <taxon>Embryophyta</taxon>
        <taxon>Tracheophyta</taxon>
        <taxon>Spermatophyta</taxon>
        <taxon>Magnoliopsida</taxon>
        <taxon>eudicotyledons</taxon>
        <taxon>Gunneridae</taxon>
        <taxon>Pentapetalae</taxon>
        <taxon>Caryophyllales</taxon>
        <taxon>Nepenthaceae</taxon>
        <taxon>Nepenthes</taxon>
    </lineage>
</organism>
<evidence type="ECO:0000256" key="7">
    <source>
        <dbReference type="ARBA" id="ARBA00022723"/>
    </source>
</evidence>
<dbReference type="AlphaFoldDB" id="A0AAD3RXY8"/>
<dbReference type="Proteomes" id="UP001279734">
    <property type="component" value="Unassembled WGS sequence"/>
</dbReference>
<comment type="pathway">
    <text evidence="18">Lipid metabolism; oxylipin biosynthesis.</text>
</comment>
<evidence type="ECO:0000256" key="6">
    <source>
        <dbReference type="ARBA" id="ARBA00022640"/>
    </source>
</evidence>
<dbReference type="Gene3D" id="3.10.450.60">
    <property type="match status" value="1"/>
</dbReference>
<evidence type="ECO:0000256" key="11">
    <source>
        <dbReference type="ARBA" id="ARBA00022964"/>
    </source>
</evidence>
<evidence type="ECO:0000256" key="19">
    <source>
        <dbReference type="SAM" id="MobiDB-lite"/>
    </source>
</evidence>
<proteinExistence type="inferred from homology"/>
<keyword evidence="10" id="KW-0809">Transit peptide</keyword>
<comment type="function">
    <text evidence="18">Plant lipoxygenase may be involved in a number of diverse aspects of plant physiology including growth and development, pest resistance, and senescence or responses to wounding.</text>
</comment>
<dbReference type="PROSITE" id="PS00711">
    <property type="entry name" value="LIPOXYGENASE_1"/>
    <property type="match status" value="1"/>
</dbReference>
<evidence type="ECO:0000256" key="14">
    <source>
        <dbReference type="ARBA" id="ARBA00023098"/>
    </source>
</evidence>
<keyword evidence="13 17" id="KW-0408">Iron</keyword>
<gene>
    <name evidence="22" type="ORF">Nepgr_001917</name>
</gene>
<keyword evidence="4 18" id="KW-0444">Lipid biosynthesis</keyword>
<evidence type="ECO:0000256" key="1">
    <source>
        <dbReference type="ARBA" id="ARBA00001962"/>
    </source>
</evidence>
<keyword evidence="14" id="KW-0443">Lipid metabolism</keyword>
<evidence type="ECO:0000259" key="20">
    <source>
        <dbReference type="PROSITE" id="PS50095"/>
    </source>
</evidence>
<dbReference type="Pfam" id="PF00305">
    <property type="entry name" value="Lipoxygenase"/>
    <property type="match status" value="1"/>
</dbReference>
<dbReference type="GO" id="GO:0031408">
    <property type="term" value="P:oxylipin biosynthetic process"/>
    <property type="evidence" value="ECO:0007669"/>
    <property type="project" value="UniProtKB-UniRule"/>
</dbReference>
<keyword evidence="7 17" id="KW-0479">Metal-binding</keyword>
<dbReference type="FunFam" id="3.10.450.60:FF:000005">
    <property type="entry name" value="Lipoxygenase"/>
    <property type="match status" value="1"/>
</dbReference>
<dbReference type="PROSITE" id="PS00081">
    <property type="entry name" value="LIPOXYGENASE_2"/>
    <property type="match status" value="1"/>
</dbReference>
<dbReference type="InterPro" id="IPR020834">
    <property type="entry name" value="LipOase_CS"/>
</dbReference>
<evidence type="ECO:0000256" key="15">
    <source>
        <dbReference type="ARBA" id="ARBA00023160"/>
    </source>
</evidence>
<keyword evidence="5" id="KW-0150">Chloroplast</keyword>
<keyword evidence="9" id="KW-0276">Fatty acid metabolism</keyword>
<evidence type="ECO:0000256" key="8">
    <source>
        <dbReference type="ARBA" id="ARBA00022767"/>
    </source>
</evidence>
<dbReference type="EMBL" id="BSYO01000001">
    <property type="protein sequence ID" value="GMH00078.1"/>
    <property type="molecule type" value="Genomic_DNA"/>
</dbReference>
<dbReference type="CDD" id="cd01751">
    <property type="entry name" value="PLAT_LH2"/>
    <property type="match status" value="1"/>
</dbReference>
<dbReference type="InterPro" id="IPR013819">
    <property type="entry name" value="LipOase_C"/>
</dbReference>
<reference evidence="22" key="1">
    <citation type="submission" date="2023-05" db="EMBL/GenBank/DDBJ databases">
        <title>Nepenthes gracilis genome sequencing.</title>
        <authorList>
            <person name="Fukushima K."/>
        </authorList>
    </citation>
    <scope>NUCLEOTIDE SEQUENCE</scope>
    <source>
        <strain evidence="22">SING2019-196</strain>
    </source>
</reference>
<feature type="domain" description="PLAT" evidence="20">
    <location>
        <begin position="28"/>
        <end position="154"/>
    </location>
</feature>
<dbReference type="InterPro" id="IPR001024">
    <property type="entry name" value="PLAT/LH2_dom"/>
</dbReference>
<dbReference type="InterPro" id="IPR001246">
    <property type="entry name" value="LipOase_plant"/>
</dbReference>
<dbReference type="Pfam" id="PF01477">
    <property type="entry name" value="PLAT"/>
    <property type="match status" value="1"/>
</dbReference>
<dbReference type="SUPFAM" id="SSF49723">
    <property type="entry name" value="Lipase/lipooxygenase domain (PLAT/LH2 domain)"/>
    <property type="match status" value="1"/>
</dbReference>
<dbReference type="GO" id="GO:0009507">
    <property type="term" value="C:chloroplast"/>
    <property type="evidence" value="ECO:0007669"/>
    <property type="project" value="UniProtKB-SubCell"/>
</dbReference>
<dbReference type="Gene3D" id="4.10.375.10">
    <property type="entry name" value="Lipoxygenase-1, Domain 2"/>
    <property type="match status" value="1"/>
</dbReference>
<dbReference type="InterPro" id="IPR036392">
    <property type="entry name" value="PLAT/LH2_dom_sf"/>
</dbReference>
<dbReference type="Gene3D" id="2.60.60.20">
    <property type="entry name" value="PLAT/LH2 domain"/>
    <property type="match status" value="1"/>
</dbReference>
<keyword evidence="8 18" id="KW-0925">Oxylipin biosynthesis</keyword>
<evidence type="ECO:0000256" key="16">
    <source>
        <dbReference type="PROSITE-ProRule" id="PRU00152"/>
    </source>
</evidence>
<evidence type="ECO:0000256" key="13">
    <source>
        <dbReference type="ARBA" id="ARBA00023004"/>
    </source>
</evidence>
<sequence length="850" mass="96111">MAKTHDNGAAASKSIQVKAVVTVKPSGLEFLENIGVGQALDQISDVFSGNAFLLELVSTELDPRTPGLEKQPIKGYARRLLRQEKKDEIQYEADFAVSADFGEIGAVLVQNEHRKETFIKNIVLDGLPCGVVAVDCDSWIHSRFDNPEERIFFTNKSYLPSQTPGGLNRLRRRELQNLRGNGKGELKSFNRIYDYDTYNDLGDPDTDLKKARPVLGGKEHPYPRRCRTGRPHCKKDPLSETRSSNFYVPRDEEFADVKEITFGISILKAVLHALVPTLEATIVDKYLGFQSFAAIDALYNEGIDLPPLNNQKTLRAILPGLLKDITDVGKDVLLFEIPEIVKRDEFAWLRDDEFARQTLAGVNPLSITLVTEWPLKSKLDPDIYGPPESAITTQLIEPEINGFMTVEAAVKQKKLFVLDYHDVLLPFVNRVRKIEGTTLYGSRTLFFLTPQGVLNPLAIELTRPPADGKPQWKQVFTPSRDASDSWLWKLAKVHVLAHDSAHQQLISHWLRTHCSTEPYIIAANRQLSAMHPIYRLLYPHFRYTMEINSLAREALINADGIIETTFSTDKYCMELSSAVYDQDWRFDLQALPADLISRGLAVEDPSAAHGLKLTIEDYPFANDGLILWDAIKQWVTDYVNHYYPTQDLMEFDQELQAWWMEIRTEGHKDKKDEPWWPALNTPKDLIGIITTMIWVSSGHHAAVNFVQYTYGGYFPNRPTTARTKMPTEDPTEEEWNKFLDKPADVLLQSFPSQIQATKVMAVLDVLSSHSPDEEYIGDRVESSWAENPVIKAAFEVFNSNLKQLEEIIDGRNADKNLNNRHGAGTLPYEVLKPFSKPGVTGMGVPNSISI</sequence>
<dbReference type="GO" id="GO:0016165">
    <property type="term" value="F:linoleate 13S-lipoxygenase activity"/>
    <property type="evidence" value="ECO:0007669"/>
    <property type="project" value="UniProtKB-ARBA"/>
</dbReference>
<comment type="caution">
    <text evidence="22">The sequence shown here is derived from an EMBL/GenBank/DDBJ whole genome shotgun (WGS) entry which is preliminary data.</text>
</comment>
<evidence type="ECO:0000313" key="23">
    <source>
        <dbReference type="Proteomes" id="UP001279734"/>
    </source>
</evidence>
<dbReference type="Gene3D" id="1.20.245.10">
    <property type="entry name" value="Lipoxygenase-1, Domain 5"/>
    <property type="match status" value="1"/>
</dbReference>
<comment type="caution">
    <text evidence="16">Lacks conserved residue(s) required for the propagation of feature annotation.</text>
</comment>
<dbReference type="InterPro" id="IPR036226">
    <property type="entry name" value="LipOase_C_sf"/>
</dbReference>
<comment type="subcellular location">
    <subcellularLocation>
        <location evidence="2">Plastid</location>
        <location evidence="2">Chloroplast</location>
    </subcellularLocation>
</comment>
<comment type="similarity">
    <text evidence="3 17">Belongs to the lipoxygenase family.</text>
</comment>
<evidence type="ECO:0000256" key="12">
    <source>
        <dbReference type="ARBA" id="ARBA00023002"/>
    </source>
</evidence>
<evidence type="ECO:0000256" key="3">
    <source>
        <dbReference type="ARBA" id="ARBA00009419"/>
    </source>
</evidence>
<dbReference type="InterPro" id="IPR020833">
    <property type="entry name" value="LipOase_Fe_BS"/>
</dbReference>
<evidence type="ECO:0000256" key="9">
    <source>
        <dbReference type="ARBA" id="ARBA00022832"/>
    </source>
</evidence>
<dbReference type="PRINTS" id="PR00087">
    <property type="entry name" value="LIPOXYGENASE"/>
</dbReference>
<dbReference type="PROSITE" id="PS50095">
    <property type="entry name" value="PLAT"/>
    <property type="match status" value="1"/>
</dbReference>
<evidence type="ECO:0000256" key="5">
    <source>
        <dbReference type="ARBA" id="ARBA00022528"/>
    </source>
</evidence>
<dbReference type="Gene3D" id="4.10.372.10">
    <property type="entry name" value="Lipoxygenase-1, Domain 3"/>
    <property type="match status" value="1"/>
</dbReference>
<dbReference type="SUPFAM" id="SSF48484">
    <property type="entry name" value="Lipoxigenase"/>
    <property type="match status" value="1"/>
</dbReference>
<name>A0AAD3RXY8_NEPGR</name>
<keyword evidence="12 17" id="KW-0560">Oxidoreductase</keyword>
<dbReference type="PRINTS" id="PR00468">
    <property type="entry name" value="PLTLPOXGNASE"/>
</dbReference>
<dbReference type="PROSITE" id="PS51393">
    <property type="entry name" value="LIPOXYGENASE_3"/>
    <property type="match status" value="1"/>
</dbReference>
<feature type="domain" description="Lipoxygenase" evidence="21">
    <location>
        <begin position="157"/>
        <end position="850"/>
    </location>
</feature>
<keyword evidence="15 18" id="KW-0275">Fatty acid biosynthesis</keyword>
<dbReference type="InterPro" id="IPR000907">
    <property type="entry name" value="LipOase"/>
</dbReference>
<evidence type="ECO:0000256" key="4">
    <source>
        <dbReference type="ARBA" id="ARBA00022516"/>
    </source>
</evidence>
<dbReference type="GO" id="GO:0046872">
    <property type="term" value="F:metal ion binding"/>
    <property type="evidence" value="ECO:0007669"/>
    <property type="project" value="UniProtKB-UniRule"/>
</dbReference>
<evidence type="ECO:0000256" key="17">
    <source>
        <dbReference type="RuleBase" id="RU003974"/>
    </source>
</evidence>
<keyword evidence="6" id="KW-0934">Plastid</keyword>
<dbReference type="SMART" id="SM00308">
    <property type="entry name" value="LH2"/>
    <property type="match status" value="1"/>
</dbReference>
<accession>A0AAD3RXY8</accession>
<keyword evidence="23" id="KW-1185">Reference proteome</keyword>
<feature type="region of interest" description="Disordered" evidence="19">
    <location>
        <begin position="219"/>
        <end position="241"/>
    </location>
</feature>
<dbReference type="EC" id="1.13.11.-" evidence="18"/>
<evidence type="ECO:0000313" key="22">
    <source>
        <dbReference type="EMBL" id="GMH00078.1"/>
    </source>
</evidence>
<evidence type="ECO:0000259" key="21">
    <source>
        <dbReference type="PROSITE" id="PS51393"/>
    </source>
</evidence>
<evidence type="ECO:0000256" key="10">
    <source>
        <dbReference type="ARBA" id="ARBA00022946"/>
    </source>
</evidence>
<protein>
    <recommendedName>
        <fullName evidence="18">Lipoxygenase</fullName>
        <ecNumber evidence="18">1.13.11.-</ecNumber>
    </recommendedName>
</protein>
<feature type="compositionally biased region" description="Basic residues" evidence="19">
    <location>
        <begin position="223"/>
        <end position="233"/>
    </location>
</feature>
<dbReference type="PANTHER" id="PTHR11771">
    <property type="entry name" value="LIPOXYGENASE"/>
    <property type="match status" value="1"/>
</dbReference>